<keyword evidence="3" id="KW-1185">Reference proteome</keyword>
<evidence type="ECO:0000313" key="2">
    <source>
        <dbReference type="EMBL" id="KAJ6824871.1"/>
    </source>
</evidence>
<reference evidence="2" key="2">
    <citation type="submission" date="2023-04" db="EMBL/GenBank/DDBJ databases">
        <authorList>
            <person name="Bruccoleri R.E."/>
            <person name="Oakeley E.J."/>
            <person name="Faust A.-M."/>
            <person name="Dessus-Babus S."/>
            <person name="Altorfer M."/>
            <person name="Burckhardt D."/>
            <person name="Oertli M."/>
            <person name="Naumann U."/>
            <person name="Petersen F."/>
            <person name="Wong J."/>
        </authorList>
    </citation>
    <scope>NUCLEOTIDE SEQUENCE</scope>
    <source>
        <strain evidence="2">GSM-AAB239-AS_SAM_17_03QT</strain>
        <tissue evidence="2">Leaf</tissue>
    </source>
</reference>
<feature type="domain" description="DUF4283" evidence="1">
    <location>
        <begin position="2"/>
        <end position="79"/>
    </location>
</feature>
<protein>
    <recommendedName>
        <fullName evidence="1">DUF4283 domain-containing protein</fullName>
    </recommendedName>
</protein>
<comment type="caution">
    <text evidence="2">The sequence shown here is derived from an EMBL/GenBank/DDBJ whole genome shotgun (WGS) entry which is preliminary data.</text>
</comment>
<gene>
    <name evidence="2" type="ORF">M6B38_379840</name>
</gene>
<dbReference type="InterPro" id="IPR040256">
    <property type="entry name" value="At4g02000-like"/>
</dbReference>
<proteinExistence type="predicted"/>
<dbReference type="InterPro" id="IPR025558">
    <property type="entry name" value="DUF4283"/>
</dbReference>
<dbReference type="Proteomes" id="UP001140949">
    <property type="component" value="Unassembled WGS sequence"/>
</dbReference>
<organism evidence="2 3">
    <name type="scientific">Iris pallida</name>
    <name type="common">Sweet iris</name>
    <dbReference type="NCBI Taxonomy" id="29817"/>
    <lineage>
        <taxon>Eukaryota</taxon>
        <taxon>Viridiplantae</taxon>
        <taxon>Streptophyta</taxon>
        <taxon>Embryophyta</taxon>
        <taxon>Tracheophyta</taxon>
        <taxon>Spermatophyta</taxon>
        <taxon>Magnoliopsida</taxon>
        <taxon>Liliopsida</taxon>
        <taxon>Asparagales</taxon>
        <taxon>Iridaceae</taxon>
        <taxon>Iridoideae</taxon>
        <taxon>Irideae</taxon>
        <taxon>Iris</taxon>
    </lineage>
</organism>
<accession>A0AAX6G9F8</accession>
<name>A0AAX6G9F8_IRIPA</name>
<evidence type="ECO:0000259" key="1">
    <source>
        <dbReference type="Pfam" id="PF14111"/>
    </source>
</evidence>
<dbReference type="PANTHER" id="PTHR31286">
    <property type="entry name" value="GLYCINE-RICH CELL WALL STRUCTURAL PROTEIN 1.8-LIKE"/>
    <property type="match status" value="1"/>
</dbReference>
<sequence>MALLGKFSLKRPSIEGIRHAFSLLGLAGPCRLGAVDHKHALIVPKLESDFLRLRSRFSWSIAKSPMRIFRWSINFDPSEESPLAPVWVNYLNLRHQLFDKAALFRISKVFGVPLKIDKATTDFSRPSVA</sequence>
<dbReference type="EMBL" id="JANAVB010021798">
    <property type="protein sequence ID" value="KAJ6824871.1"/>
    <property type="molecule type" value="Genomic_DNA"/>
</dbReference>
<reference evidence="2" key="1">
    <citation type="journal article" date="2023" name="GigaByte">
        <title>Genome assembly of the bearded iris, Iris pallida Lam.</title>
        <authorList>
            <person name="Bruccoleri R.E."/>
            <person name="Oakeley E.J."/>
            <person name="Faust A.M.E."/>
            <person name="Altorfer M."/>
            <person name="Dessus-Babus S."/>
            <person name="Burckhardt D."/>
            <person name="Oertli M."/>
            <person name="Naumann U."/>
            <person name="Petersen F."/>
            <person name="Wong J."/>
        </authorList>
    </citation>
    <scope>NUCLEOTIDE SEQUENCE</scope>
    <source>
        <strain evidence="2">GSM-AAB239-AS_SAM_17_03QT</strain>
    </source>
</reference>
<dbReference type="Pfam" id="PF14111">
    <property type="entry name" value="DUF4283"/>
    <property type="match status" value="1"/>
</dbReference>
<evidence type="ECO:0000313" key="3">
    <source>
        <dbReference type="Proteomes" id="UP001140949"/>
    </source>
</evidence>
<dbReference type="AlphaFoldDB" id="A0AAX6G9F8"/>
<dbReference type="PANTHER" id="PTHR31286:SF179">
    <property type="entry name" value="RNASE H TYPE-1 DOMAIN-CONTAINING PROTEIN"/>
    <property type="match status" value="1"/>
</dbReference>